<organism evidence="2 3">
    <name type="scientific">Paenibacillus selenitireducens</name>
    <dbReference type="NCBI Taxonomy" id="1324314"/>
    <lineage>
        <taxon>Bacteria</taxon>
        <taxon>Bacillati</taxon>
        <taxon>Bacillota</taxon>
        <taxon>Bacilli</taxon>
        <taxon>Bacillales</taxon>
        <taxon>Paenibacillaceae</taxon>
        <taxon>Paenibacillus</taxon>
    </lineage>
</organism>
<keyword evidence="1" id="KW-0472">Membrane</keyword>
<keyword evidence="3" id="KW-1185">Reference proteome</keyword>
<protein>
    <submittedName>
        <fullName evidence="2">Uncharacterized protein</fullName>
    </submittedName>
</protein>
<name>A0A1T2X0C4_9BACL</name>
<sequence length="265" mass="29788">MRNFLNAESYYMRRDSMFRGVCLLFMIASTGLAFYMGTKAGFEINNLASPLTILTPLSLFLYFIIPIYICFFTTEGFEYGSIKIILAAGQSRFTYITGKYLSILKVIIWWIIQFFGLFYILYTSAAIISGSSIGNHNLRIDLIHAFRVIGLNVLYLAAYAALIMMVGIMIKRTASAVVATFLIIFGDFMISGYFRDASSAFLRMVSGHTLTTLIMKFSGMYIVNSQRFVLTGARSFVEVILIPLIIIAVCLAVTYVSFGKRDIHT</sequence>
<feature type="transmembrane region" description="Helical" evidence="1">
    <location>
        <begin position="200"/>
        <end position="223"/>
    </location>
</feature>
<dbReference type="AlphaFoldDB" id="A0A1T2X0C4"/>
<feature type="transmembrane region" description="Helical" evidence="1">
    <location>
        <begin position="20"/>
        <end position="37"/>
    </location>
</feature>
<dbReference type="EMBL" id="MSZX01000020">
    <property type="protein sequence ID" value="OPA73271.1"/>
    <property type="molecule type" value="Genomic_DNA"/>
</dbReference>
<evidence type="ECO:0000256" key="1">
    <source>
        <dbReference type="SAM" id="Phobius"/>
    </source>
</evidence>
<dbReference type="OrthoDB" id="2593805at2"/>
<feature type="transmembrane region" description="Helical" evidence="1">
    <location>
        <begin position="100"/>
        <end position="122"/>
    </location>
</feature>
<proteinExistence type="predicted"/>
<evidence type="ECO:0000313" key="2">
    <source>
        <dbReference type="EMBL" id="OPA73271.1"/>
    </source>
</evidence>
<dbReference type="STRING" id="1324314.BVG16_29780"/>
<feature type="transmembrane region" description="Helical" evidence="1">
    <location>
        <begin position="174"/>
        <end position="194"/>
    </location>
</feature>
<dbReference type="Proteomes" id="UP000190188">
    <property type="component" value="Unassembled WGS sequence"/>
</dbReference>
<gene>
    <name evidence="2" type="ORF">BVG16_29780</name>
</gene>
<accession>A0A1T2X0C4</accession>
<feature type="transmembrane region" description="Helical" evidence="1">
    <location>
        <begin position="142"/>
        <end position="162"/>
    </location>
</feature>
<feature type="transmembrane region" description="Helical" evidence="1">
    <location>
        <begin position="57"/>
        <end position="79"/>
    </location>
</feature>
<feature type="transmembrane region" description="Helical" evidence="1">
    <location>
        <begin position="235"/>
        <end position="258"/>
    </location>
</feature>
<evidence type="ECO:0000313" key="3">
    <source>
        <dbReference type="Proteomes" id="UP000190188"/>
    </source>
</evidence>
<keyword evidence="1" id="KW-0812">Transmembrane</keyword>
<comment type="caution">
    <text evidence="2">The sequence shown here is derived from an EMBL/GenBank/DDBJ whole genome shotgun (WGS) entry which is preliminary data.</text>
</comment>
<reference evidence="2 3" key="1">
    <citation type="submission" date="2017-01" db="EMBL/GenBank/DDBJ databases">
        <title>Genome analysis of Paenibacillus selenitrireducens ES3-24.</title>
        <authorList>
            <person name="Xu D."/>
            <person name="Yao R."/>
            <person name="Zheng S."/>
        </authorList>
    </citation>
    <scope>NUCLEOTIDE SEQUENCE [LARGE SCALE GENOMIC DNA]</scope>
    <source>
        <strain evidence="2 3">ES3-24</strain>
    </source>
</reference>
<keyword evidence="1" id="KW-1133">Transmembrane helix</keyword>